<dbReference type="Proteomes" id="UP000669060">
    <property type="component" value="Unassembled WGS sequence"/>
</dbReference>
<evidence type="ECO:0000313" key="3">
    <source>
        <dbReference type="Proteomes" id="UP000669060"/>
    </source>
</evidence>
<sequence length="177" mass="19636">MSATPRTSAARRLWLRWRFHLSALLVLIPLGYMPVYLYEAQVDRGLTGLGEREAGELQVGPWSARLAEWETGAPELEGRAGYMKAFTLAFCVDCDARIRAAYLRIGEPRSLRAAGALLSGSPYRRFAEVPVPTRVRPGDELWLTVEGWDGSVHQASIPLAQASPSLVAWLEQRGTKQ</sequence>
<feature type="transmembrane region" description="Helical" evidence="1">
    <location>
        <begin position="21"/>
        <end position="38"/>
    </location>
</feature>
<evidence type="ECO:0000313" key="2">
    <source>
        <dbReference type="EMBL" id="MBO3274868.1"/>
    </source>
</evidence>
<dbReference type="InterPro" id="IPR016922">
    <property type="entry name" value="UCP029505"/>
</dbReference>
<keyword evidence="3" id="KW-1185">Reference proteome</keyword>
<protein>
    <submittedName>
        <fullName evidence="2">Thiamine pyrophosphate-binding protein</fullName>
    </submittedName>
</protein>
<accession>A0ABS3TN95</accession>
<organism evidence="2 3">
    <name type="scientific">Pseudomonas schmalbachii</name>
    <dbReference type="NCBI Taxonomy" id="2816993"/>
    <lineage>
        <taxon>Bacteria</taxon>
        <taxon>Pseudomonadati</taxon>
        <taxon>Pseudomonadota</taxon>
        <taxon>Gammaproteobacteria</taxon>
        <taxon>Pseudomonadales</taxon>
        <taxon>Pseudomonadaceae</taxon>
        <taxon>Pseudomonas</taxon>
    </lineage>
</organism>
<name>A0ABS3TN95_9PSED</name>
<proteinExistence type="predicted"/>
<keyword evidence="1" id="KW-1133">Transmembrane helix</keyword>
<evidence type="ECO:0000256" key="1">
    <source>
        <dbReference type="SAM" id="Phobius"/>
    </source>
</evidence>
<comment type="caution">
    <text evidence="2">The sequence shown here is derived from an EMBL/GenBank/DDBJ whole genome shotgun (WGS) entry which is preliminary data.</text>
</comment>
<keyword evidence="1" id="KW-0812">Transmembrane</keyword>
<keyword evidence="1" id="KW-0472">Membrane</keyword>
<dbReference type="RefSeq" id="WP_208312716.1">
    <property type="nucleotide sequence ID" value="NZ_JAELYA010000002.1"/>
</dbReference>
<reference evidence="2 3" key="1">
    <citation type="submission" date="2020-12" db="EMBL/GenBank/DDBJ databases">
        <title>Pseudomonas schmalbachii sp. nov. isolated from millipede gut.</title>
        <authorList>
            <person name="Shelomi M."/>
        </authorList>
    </citation>
    <scope>NUCLEOTIDE SEQUENCE [LARGE SCALE GENOMIC DNA]</scope>
    <source>
        <strain evidence="2 3">Milli4</strain>
    </source>
</reference>
<dbReference type="PIRSF" id="PIRSF029505">
    <property type="entry name" value="UCP029505"/>
    <property type="match status" value="1"/>
</dbReference>
<dbReference type="EMBL" id="JAELYA010000002">
    <property type="protein sequence ID" value="MBO3274868.1"/>
    <property type="molecule type" value="Genomic_DNA"/>
</dbReference>
<gene>
    <name evidence="2" type="ORF">JFY56_06505</name>
</gene>